<protein>
    <recommendedName>
        <fullName evidence="4">ABC transporter permease</fullName>
    </recommendedName>
</protein>
<organism evidence="2 3">
    <name type="scientific">Micromonospora qiuiae</name>
    <dbReference type="NCBI Taxonomy" id="502268"/>
    <lineage>
        <taxon>Bacteria</taxon>
        <taxon>Bacillati</taxon>
        <taxon>Actinomycetota</taxon>
        <taxon>Actinomycetes</taxon>
        <taxon>Micromonosporales</taxon>
        <taxon>Micromonosporaceae</taxon>
        <taxon>Micromonospora</taxon>
    </lineage>
</organism>
<feature type="transmembrane region" description="Helical" evidence="1">
    <location>
        <begin position="212"/>
        <end position="234"/>
    </location>
</feature>
<name>A0ABQ4J5A2_9ACTN</name>
<evidence type="ECO:0008006" key="4">
    <source>
        <dbReference type="Google" id="ProtNLM"/>
    </source>
</evidence>
<evidence type="ECO:0000313" key="3">
    <source>
        <dbReference type="Proteomes" id="UP000653076"/>
    </source>
</evidence>
<evidence type="ECO:0000313" key="2">
    <source>
        <dbReference type="EMBL" id="GIJ25206.1"/>
    </source>
</evidence>
<dbReference type="Proteomes" id="UP000653076">
    <property type="component" value="Unassembled WGS sequence"/>
</dbReference>
<dbReference type="EMBL" id="BOPC01000004">
    <property type="protein sequence ID" value="GIJ25206.1"/>
    <property type="molecule type" value="Genomic_DNA"/>
</dbReference>
<feature type="transmembrane region" description="Helical" evidence="1">
    <location>
        <begin position="136"/>
        <end position="157"/>
    </location>
</feature>
<gene>
    <name evidence="2" type="ORF">Vqi01_03680</name>
</gene>
<sequence>MSRAIPQAVTAELVKLGGLPAVVATALGTVGVAVVMTGALAASPVGADQPAAILFQAVPYLQAGMILLGVLTVGTEYTGDQIRTALICVPDRWSVLTGKLVAYLTWAAGTAVATVLAGLLTADVALAGRGGPTADAWWPVVGASAYLVLIGLLAQLLAVLTRALLPALVGMLCLVFVLTPVLRGVTGHARYLPDVAGGLLYRPGSDDVLTPATGLVVLLGWLLAVGTVAVTAFLHRDA</sequence>
<dbReference type="RefSeq" id="WP_204032333.1">
    <property type="nucleotide sequence ID" value="NZ_BOPC01000004.1"/>
</dbReference>
<feature type="transmembrane region" description="Helical" evidence="1">
    <location>
        <begin position="100"/>
        <end position="121"/>
    </location>
</feature>
<reference evidence="2 3" key="1">
    <citation type="submission" date="2021-01" db="EMBL/GenBank/DDBJ databases">
        <title>Whole genome shotgun sequence of Verrucosispora qiuiae NBRC 106684.</title>
        <authorList>
            <person name="Komaki H."/>
            <person name="Tamura T."/>
        </authorList>
    </citation>
    <scope>NUCLEOTIDE SEQUENCE [LARGE SCALE GENOMIC DNA]</scope>
    <source>
        <strain evidence="2 3">NBRC 106684</strain>
    </source>
</reference>
<keyword evidence="3" id="KW-1185">Reference proteome</keyword>
<keyword evidence="1" id="KW-1133">Transmembrane helix</keyword>
<feature type="transmembrane region" description="Helical" evidence="1">
    <location>
        <begin position="21"/>
        <end position="41"/>
    </location>
</feature>
<accession>A0ABQ4J5A2</accession>
<proteinExistence type="predicted"/>
<keyword evidence="1" id="KW-0812">Transmembrane</keyword>
<keyword evidence="1" id="KW-0472">Membrane</keyword>
<feature type="transmembrane region" description="Helical" evidence="1">
    <location>
        <begin position="53"/>
        <end position="73"/>
    </location>
</feature>
<comment type="caution">
    <text evidence="2">The sequence shown here is derived from an EMBL/GenBank/DDBJ whole genome shotgun (WGS) entry which is preliminary data.</text>
</comment>
<feature type="transmembrane region" description="Helical" evidence="1">
    <location>
        <begin position="164"/>
        <end position="182"/>
    </location>
</feature>
<evidence type="ECO:0000256" key="1">
    <source>
        <dbReference type="SAM" id="Phobius"/>
    </source>
</evidence>